<accession>A0A084U4W4</accession>
<organism evidence="2 3">
    <name type="scientific">Malacoplasma iowae DK-CPA</name>
    <dbReference type="NCBI Taxonomy" id="1394179"/>
    <lineage>
        <taxon>Bacteria</taxon>
        <taxon>Bacillati</taxon>
        <taxon>Mycoplasmatota</taxon>
        <taxon>Mycoplasmoidales</taxon>
        <taxon>Mycoplasmoidaceae</taxon>
        <taxon>Malacoplasma</taxon>
    </lineage>
</organism>
<dbReference type="Proteomes" id="UP000028523">
    <property type="component" value="Unassembled WGS sequence"/>
</dbReference>
<reference evidence="2 3" key="1">
    <citation type="journal article" date="2014" name="PLoS ONE">
        <title>Reduction of Hydrogen Peroxide Accumulation and Toxicity by a Catalase from Mycoplasma iowae.</title>
        <authorList>
            <person name="Pritchard R.E."/>
            <person name="Prassinos A.J."/>
            <person name="Osborne J.D."/>
            <person name="Raviv Z."/>
            <person name="Balish M.F."/>
        </authorList>
    </citation>
    <scope>NUCLEOTIDE SEQUENCE [LARGE SCALE GENOMIC DNA]</scope>
    <source>
        <strain evidence="2 3">DK-CPA</strain>
    </source>
</reference>
<protein>
    <submittedName>
        <fullName evidence="2">Uncharacterized protein</fullName>
    </submittedName>
</protein>
<sequence length="105" mass="12027">MNKTITVSQIGDSYKVNIRSEGSSMSTGYMIGMIIGFFFFLIIGIIMLIMWLMKNNDSNNVNVDIVLPKDNWENELDKQLLIYNFGSDTDKIKLEITNKIKILNV</sequence>
<dbReference type="RefSeq" id="WP_004025365.1">
    <property type="nucleotide sequence ID" value="NZ_AWQU01000026.1"/>
</dbReference>
<feature type="transmembrane region" description="Helical" evidence="1">
    <location>
        <begin position="29"/>
        <end position="52"/>
    </location>
</feature>
<keyword evidence="3" id="KW-1185">Reference proteome</keyword>
<comment type="caution">
    <text evidence="2">The sequence shown here is derived from an EMBL/GenBank/DDBJ whole genome shotgun (WGS) entry which is preliminary data.</text>
</comment>
<gene>
    <name evidence="2" type="ORF">P271_866</name>
</gene>
<evidence type="ECO:0000313" key="2">
    <source>
        <dbReference type="EMBL" id="KFB08000.1"/>
    </source>
</evidence>
<name>A0A084U4W4_MALIO</name>
<evidence type="ECO:0000313" key="3">
    <source>
        <dbReference type="Proteomes" id="UP000028523"/>
    </source>
</evidence>
<dbReference type="GeneID" id="96866796"/>
<dbReference type="EMBL" id="AWQU01000026">
    <property type="protein sequence ID" value="KFB08000.1"/>
    <property type="molecule type" value="Genomic_DNA"/>
</dbReference>
<keyword evidence="1" id="KW-1133">Transmembrane helix</keyword>
<evidence type="ECO:0000256" key="1">
    <source>
        <dbReference type="SAM" id="Phobius"/>
    </source>
</evidence>
<keyword evidence="1" id="KW-0472">Membrane</keyword>
<keyword evidence="1" id="KW-0812">Transmembrane</keyword>
<dbReference type="AlphaFoldDB" id="A0A084U4W4"/>
<proteinExistence type="predicted"/>